<organism evidence="2 3">
    <name type="scientific">Frankliniella occidentalis</name>
    <name type="common">Western flower thrips</name>
    <name type="synonym">Euthrips occidentalis</name>
    <dbReference type="NCBI Taxonomy" id="133901"/>
    <lineage>
        <taxon>Eukaryota</taxon>
        <taxon>Metazoa</taxon>
        <taxon>Ecdysozoa</taxon>
        <taxon>Arthropoda</taxon>
        <taxon>Hexapoda</taxon>
        <taxon>Insecta</taxon>
        <taxon>Pterygota</taxon>
        <taxon>Neoptera</taxon>
        <taxon>Paraneoptera</taxon>
        <taxon>Thysanoptera</taxon>
        <taxon>Terebrantia</taxon>
        <taxon>Thripoidea</taxon>
        <taxon>Thripidae</taxon>
        <taxon>Frankliniella</taxon>
    </lineage>
</organism>
<sequence>MLSGRGGILSWLVSSEIERQKSTCFLVIMDATDEPTTLQHILRLHEDRPDVIRKVKRAFQLLYERKPDSQTPKAVFLQSLLTILENCGDFAIQTGVVQLILAKEDVNEYKEWFAQQWFAGMPKTISDFIALVHRGEDQTISNISNFIMTFNMERPLEYVCSMPICNVKWNKVPIPQSRRGRLIVHLNCGTLTLSITGADLCLPKELATRGSFFLKCSEVQFGEVYSLLDPFDTETVMVSVKSSVGHLLFLLDPLPSDAQWQTMQEFFLYIFKFPLEFKDGASRLNTGALNDNMIAGQITQPPEVLANPEDRNNAVELVQEQPVKSLVSSSSQDHYSINCLEPKVLPNEEDIQMCDQFSRESQNESSNSADPLPSRDAVAFEPVNEDLAGNNHDTVGSTCDDQSKPRTTKRRSSVQNKGTSKQKMKLEIETEMTLSSTQDLPPRRETRSLSLSRSRGQVNYAEDGPFKTPKQKRGGGGGRGKGRGGSTNKAGTITHPHSSSKHEYPALNEASTSAISPPEKHTQEALNEACTSAISPPEKHSQEAQPAFAPIMTVDVSHSTDCPKVLSMPTLCTPYATPQHEFSNQDELKIATVTVNGESLSQPILKSHETLLTEFEACEALRAGPPPAIPLYAPSNFFSESSLPKSIVGEDYCSPQSKKFCSESTLNDIESDTSLLESAVQSAVLLPSDQYASVPVMSSPENQTVTAEIDDNMDPLKLDECTGSFN</sequence>
<feature type="compositionally biased region" description="Polar residues" evidence="1">
    <location>
        <begin position="391"/>
        <end position="400"/>
    </location>
</feature>
<evidence type="ECO:0000313" key="3">
    <source>
        <dbReference type="RefSeq" id="XP_026277075.2"/>
    </source>
</evidence>
<reference evidence="3" key="1">
    <citation type="journal article" date="2018" name="Proc. Natl. Acad. Sci. U.S.A.">
        <title>Phylogenomics and the evolution of hemipteroid insects.</title>
        <authorList>
            <person name="Johnson K.P."/>
            <person name="Dietrich C.H."/>
            <person name="Friedrich F."/>
            <person name="Beutel R.G."/>
            <person name="Wipfler B."/>
            <person name="Peters R.S."/>
            <person name="Allen J.M."/>
            <person name="Petersen M."/>
            <person name="Donath A."/>
            <person name="Walden K.K."/>
            <person name="Kozlov A.M."/>
            <person name="Podsiadlowski L."/>
            <person name="Mayer C."/>
            <person name="Meusemann K."/>
            <person name="Vasilikopoulos A."/>
            <person name="Waterhouse R.M."/>
            <person name="Cameron S.L."/>
            <person name="Weirauch C."/>
            <person name="Swanson D.R."/>
            <person name="Percy D.M."/>
            <person name="Hardy N.B."/>
            <person name="Terry I."/>
            <person name="Liu S."/>
            <person name="Zhou X."/>
            <person name="Misof B."/>
            <person name="Robertson H.M."/>
            <person name="Yoshizawa K."/>
        </authorList>
    </citation>
    <scope>NUCLEOTIDE SEQUENCE</scope>
    <source>
        <tissue evidence="3">Whole organism</tissue>
    </source>
</reference>
<reference evidence="3" key="2">
    <citation type="submission" date="2025-08" db="UniProtKB">
        <authorList>
            <consortium name="RefSeq"/>
        </authorList>
    </citation>
    <scope>IDENTIFICATION</scope>
    <source>
        <tissue evidence="3">Whole organism</tissue>
    </source>
</reference>
<feature type="compositionally biased region" description="Polar residues" evidence="1">
    <location>
        <begin position="486"/>
        <end position="497"/>
    </location>
</feature>
<dbReference type="AlphaFoldDB" id="A0A6J1SCR6"/>
<dbReference type="RefSeq" id="XP_026277075.2">
    <property type="nucleotide sequence ID" value="XM_026421290.2"/>
</dbReference>
<feature type="region of interest" description="Disordered" evidence="1">
    <location>
        <begin position="386"/>
        <end position="527"/>
    </location>
</feature>
<dbReference type="GeneID" id="113205604"/>
<proteinExistence type="predicted"/>
<feature type="compositionally biased region" description="Gly residues" evidence="1">
    <location>
        <begin position="474"/>
        <end position="485"/>
    </location>
</feature>
<keyword evidence="2" id="KW-1185">Reference proteome</keyword>
<dbReference type="KEGG" id="foc:113205604"/>
<accession>A0A6J1SCR6</accession>
<gene>
    <name evidence="3" type="primary">LOC113205604</name>
</gene>
<evidence type="ECO:0000313" key="2">
    <source>
        <dbReference type="Proteomes" id="UP000504606"/>
    </source>
</evidence>
<dbReference type="Proteomes" id="UP000504606">
    <property type="component" value="Unplaced"/>
</dbReference>
<dbReference type="OrthoDB" id="10672107at2759"/>
<evidence type="ECO:0000256" key="1">
    <source>
        <dbReference type="SAM" id="MobiDB-lite"/>
    </source>
</evidence>
<name>A0A6J1SCR6_FRAOC</name>
<protein>
    <submittedName>
        <fullName evidence="3">Uncharacterized protein LOC113205604</fullName>
    </submittedName>
</protein>